<sequence length="275" mass="29988">MIAMRMCRRIIVPVLLAVAILAGCAGSQASDSGSDADELLRTWEGAQIYLPGPRPRSGVRIRDVDLAAYEPSDGAVPVIVHAHGCTGLSRASAEFGYRMAKAGFLVIEPDSFARSYKPRSCDGPRAKGGFHRGVLGWRHAEIDHALKKVRELPFVDRDNVFLAGHSEGAIATATYEGEVVSGRIIEGWTCHAGWPEYRGLAAPADEPVLALLGEDDPWFRGRAVLTGDCGAFMRGAGQRSIVYRAPSPLADQHWLSFDEGVRAEILDFLNRYRTR</sequence>
<dbReference type="EMBL" id="FWFR01000002">
    <property type="protein sequence ID" value="SLN63332.1"/>
    <property type="molecule type" value="Genomic_DNA"/>
</dbReference>
<protein>
    <submittedName>
        <fullName evidence="3">Alpha/beta hydrolase family protein</fullName>
    </submittedName>
</protein>
<dbReference type="GO" id="GO:0016787">
    <property type="term" value="F:hydrolase activity"/>
    <property type="evidence" value="ECO:0007669"/>
    <property type="project" value="UniProtKB-KW"/>
</dbReference>
<accession>A0A1Y5TGH7</accession>
<proteinExistence type="predicted"/>
<dbReference type="InterPro" id="IPR002925">
    <property type="entry name" value="Dienelactn_hydro"/>
</dbReference>
<dbReference type="Proteomes" id="UP000193200">
    <property type="component" value="Unassembled WGS sequence"/>
</dbReference>
<evidence type="ECO:0000313" key="3">
    <source>
        <dbReference type="EMBL" id="SLN63332.1"/>
    </source>
</evidence>
<dbReference type="PROSITE" id="PS51257">
    <property type="entry name" value="PROKAR_LIPOPROTEIN"/>
    <property type="match status" value="1"/>
</dbReference>
<gene>
    <name evidence="3" type="ORF">OCH7691_02835</name>
</gene>
<dbReference type="RefSeq" id="WP_085884161.1">
    <property type="nucleotide sequence ID" value="NZ_FWFR01000002.1"/>
</dbReference>
<keyword evidence="1" id="KW-0732">Signal</keyword>
<keyword evidence="4" id="KW-1185">Reference proteome</keyword>
<feature type="signal peptide" evidence="1">
    <location>
        <begin position="1"/>
        <end position="29"/>
    </location>
</feature>
<dbReference type="InterPro" id="IPR029058">
    <property type="entry name" value="AB_hydrolase_fold"/>
</dbReference>
<organism evidence="3 4">
    <name type="scientific">Oceanibacterium hippocampi</name>
    <dbReference type="NCBI Taxonomy" id="745714"/>
    <lineage>
        <taxon>Bacteria</taxon>
        <taxon>Pseudomonadati</taxon>
        <taxon>Pseudomonadota</taxon>
        <taxon>Alphaproteobacteria</taxon>
        <taxon>Sneathiellales</taxon>
        <taxon>Sneathiellaceae</taxon>
        <taxon>Oceanibacterium</taxon>
    </lineage>
</organism>
<feature type="domain" description="Dienelactone hydrolase" evidence="2">
    <location>
        <begin position="68"/>
        <end position="221"/>
    </location>
</feature>
<dbReference type="Pfam" id="PF01738">
    <property type="entry name" value="DLH"/>
    <property type="match status" value="1"/>
</dbReference>
<evidence type="ECO:0000259" key="2">
    <source>
        <dbReference type="Pfam" id="PF01738"/>
    </source>
</evidence>
<feature type="chain" id="PRO_5012464204" evidence="1">
    <location>
        <begin position="30"/>
        <end position="275"/>
    </location>
</feature>
<evidence type="ECO:0000256" key="1">
    <source>
        <dbReference type="SAM" id="SignalP"/>
    </source>
</evidence>
<dbReference type="SUPFAM" id="SSF53474">
    <property type="entry name" value="alpha/beta-Hydrolases"/>
    <property type="match status" value="1"/>
</dbReference>
<keyword evidence="3" id="KW-0378">Hydrolase</keyword>
<evidence type="ECO:0000313" key="4">
    <source>
        <dbReference type="Proteomes" id="UP000193200"/>
    </source>
</evidence>
<name>A0A1Y5TGH7_9PROT</name>
<dbReference type="AlphaFoldDB" id="A0A1Y5TGH7"/>
<reference evidence="3 4" key="1">
    <citation type="submission" date="2017-03" db="EMBL/GenBank/DDBJ databases">
        <authorList>
            <person name="Afonso C.L."/>
            <person name="Miller P.J."/>
            <person name="Scott M.A."/>
            <person name="Spackman E."/>
            <person name="Goraichik I."/>
            <person name="Dimitrov K.M."/>
            <person name="Suarez D.L."/>
            <person name="Swayne D.E."/>
        </authorList>
    </citation>
    <scope>NUCLEOTIDE SEQUENCE [LARGE SCALE GENOMIC DNA]</scope>
    <source>
        <strain evidence="3 4">CECT 7691</strain>
    </source>
</reference>
<dbReference type="Gene3D" id="3.40.50.1820">
    <property type="entry name" value="alpha/beta hydrolase"/>
    <property type="match status" value="1"/>
</dbReference>
<dbReference type="InParanoid" id="A0A1Y5TGH7"/>
<dbReference type="OrthoDB" id="3647650at2"/>